<name>A0A5C6D400_9BACT</name>
<dbReference type="EMBL" id="SJPS01000001">
    <property type="protein sequence ID" value="TWU29976.1"/>
    <property type="molecule type" value="Genomic_DNA"/>
</dbReference>
<comment type="caution">
    <text evidence="1">The sequence shown here is derived from an EMBL/GenBank/DDBJ whole genome shotgun (WGS) entry which is preliminary data.</text>
</comment>
<keyword evidence="2" id="KW-1185">Reference proteome</keyword>
<gene>
    <name evidence="1" type="ORF">Pla144_07570</name>
</gene>
<dbReference type="Proteomes" id="UP000318437">
    <property type="component" value="Unassembled WGS sequence"/>
</dbReference>
<protein>
    <submittedName>
        <fullName evidence="1">Uncharacterized protein</fullName>
    </submittedName>
</protein>
<organism evidence="1 2">
    <name type="scientific">Bythopirellula polymerisocia</name>
    <dbReference type="NCBI Taxonomy" id="2528003"/>
    <lineage>
        <taxon>Bacteria</taxon>
        <taxon>Pseudomonadati</taxon>
        <taxon>Planctomycetota</taxon>
        <taxon>Planctomycetia</taxon>
        <taxon>Pirellulales</taxon>
        <taxon>Lacipirellulaceae</taxon>
        <taxon>Bythopirellula</taxon>
    </lineage>
</organism>
<reference evidence="1 2" key="1">
    <citation type="submission" date="2019-02" db="EMBL/GenBank/DDBJ databases">
        <title>Deep-cultivation of Planctomycetes and their phenomic and genomic characterization uncovers novel biology.</title>
        <authorList>
            <person name="Wiegand S."/>
            <person name="Jogler M."/>
            <person name="Boedeker C."/>
            <person name="Pinto D."/>
            <person name="Vollmers J."/>
            <person name="Rivas-Marin E."/>
            <person name="Kohn T."/>
            <person name="Peeters S.H."/>
            <person name="Heuer A."/>
            <person name="Rast P."/>
            <person name="Oberbeckmann S."/>
            <person name="Bunk B."/>
            <person name="Jeske O."/>
            <person name="Meyerdierks A."/>
            <person name="Storesund J.E."/>
            <person name="Kallscheuer N."/>
            <person name="Luecker S."/>
            <person name="Lage O.M."/>
            <person name="Pohl T."/>
            <person name="Merkel B.J."/>
            <person name="Hornburger P."/>
            <person name="Mueller R.-W."/>
            <person name="Bruemmer F."/>
            <person name="Labrenz M."/>
            <person name="Spormann A.M."/>
            <person name="Op Den Camp H."/>
            <person name="Overmann J."/>
            <person name="Amann R."/>
            <person name="Jetten M.S.M."/>
            <person name="Mascher T."/>
            <person name="Medema M.H."/>
            <person name="Devos D.P."/>
            <person name="Kaster A.-K."/>
            <person name="Ovreas L."/>
            <person name="Rohde M."/>
            <person name="Galperin M.Y."/>
            <person name="Jogler C."/>
        </authorList>
    </citation>
    <scope>NUCLEOTIDE SEQUENCE [LARGE SCALE GENOMIC DNA]</scope>
    <source>
        <strain evidence="1 2">Pla144</strain>
    </source>
</reference>
<proteinExistence type="predicted"/>
<accession>A0A5C6D400</accession>
<evidence type="ECO:0000313" key="2">
    <source>
        <dbReference type="Proteomes" id="UP000318437"/>
    </source>
</evidence>
<evidence type="ECO:0000313" key="1">
    <source>
        <dbReference type="EMBL" id="TWU29976.1"/>
    </source>
</evidence>
<dbReference type="AlphaFoldDB" id="A0A5C6D400"/>
<sequence length="108" mass="12135">MTAVVAEHPDQPIVKVTLFKYGDERFFATQPLAGTGRVARMRGTILRTPKKNNPLEAQVTFCVWNRRVLAGRCSNLARGRLVARRRLALESSIESTVLRVLSRSSRRG</sequence>